<reference evidence="2 3" key="1">
    <citation type="submission" date="2018-11" db="EMBL/GenBank/DDBJ databases">
        <authorList>
            <consortium name="Pathogen Informatics"/>
        </authorList>
    </citation>
    <scope>NUCLEOTIDE SEQUENCE [LARGE SCALE GENOMIC DNA]</scope>
</reference>
<accession>A0A3P7MK23</accession>
<evidence type="ECO:0000313" key="2">
    <source>
        <dbReference type="EMBL" id="VDN26910.1"/>
    </source>
</evidence>
<feature type="compositionally biased region" description="Basic residues" evidence="1">
    <location>
        <begin position="55"/>
        <end position="76"/>
    </location>
</feature>
<gene>
    <name evidence="2" type="ORF">DILT_LOCUS14907</name>
</gene>
<sequence>MLPCASCCWRRTIPSSPSRCRGGMVASPWLTAPNDGRNCVWDRLTLDPRSLTARRRRSFERSNAHTHKRPRPHPRLSVHYVCT</sequence>
<evidence type="ECO:0000313" key="3">
    <source>
        <dbReference type="Proteomes" id="UP000281553"/>
    </source>
</evidence>
<protein>
    <submittedName>
        <fullName evidence="2">Uncharacterized protein</fullName>
    </submittedName>
</protein>
<keyword evidence="3" id="KW-1185">Reference proteome</keyword>
<proteinExistence type="predicted"/>
<feature type="region of interest" description="Disordered" evidence="1">
    <location>
        <begin position="55"/>
        <end position="83"/>
    </location>
</feature>
<organism evidence="2 3">
    <name type="scientific">Dibothriocephalus latus</name>
    <name type="common">Fish tapeworm</name>
    <name type="synonym">Diphyllobothrium latum</name>
    <dbReference type="NCBI Taxonomy" id="60516"/>
    <lineage>
        <taxon>Eukaryota</taxon>
        <taxon>Metazoa</taxon>
        <taxon>Spiralia</taxon>
        <taxon>Lophotrochozoa</taxon>
        <taxon>Platyhelminthes</taxon>
        <taxon>Cestoda</taxon>
        <taxon>Eucestoda</taxon>
        <taxon>Diphyllobothriidea</taxon>
        <taxon>Diphyllobothriidae</taxon>
        <taxon>Dibothriocephalus</taxon>
    </lineage>
</organism>
<dbReference type="AlphaFoldDB" id="A0A3P7MK23"/>
<name>A0A3P7MK23_DIBLA</name>
<dbReference type="EMBL" id="UYRU01076427">
    <property type="protein sequence ID" value="VDN26910.1"/>
    <property type="molecule type" value="Genomic_DNA"/>
</dbReference>
<evidence type="ECO:0000256" key="1">
    <source>
        <dbReference type="SAM" id="MobiDB-lite"/>
    </source>
</evidence>
<dbReference type="Proteomes" id="UP000281553">
    <property type="component" value="Unassembled WGS sequence"/>
</dbReference>